<evidence type="ECO:0000313" key="2">
    <source>
        <dbReference type="Proteomes" id="UP000008068"/>
    </source>
</evidence>
<dbReference type="EMBL" id="GL379790">
    <property type="protein sequence ID" value="EGT49715.1"/>
    <property type="molecule type" value="Genomic_DNA"/>
</dbReference>
<organism evidence="2">
    <name type="scientific">Caenorhabditis brenneri</name>
    <name type="common">Nematode worm</name>
    <dbReference type="NCBI Taxonomy" id="135651"/>
    <lineage>
        <taxon>Eukaryota</taxon>
        <taxon>Metazoa</taxon>
        <taxon>Ecdysozoa</taxon>
        <taxon>Nematoda</taxon>
        <taxon>Chromadorea</taxon>
        <taxon>Rhabditida</taxon>
        <taxon>Rhabditina</taxon>
        <taxon>Rhabditomorpha</taxon>
        <taxon>Rhabditoidea</taxon>
        <taxon>Rhabditidae</taxon>
        <taxon>Peloderinae</taxon>
        <taxon>Caenorhabditis</taxon>
    </lineage>
</organism>
<evidence type="ECO:0000313" key="1">
    <source>
        <dbReference type="EMBL" id="EGT49715.1"/>
    </source>
</evidence>
<gene>
    <name evidence="1" type="ORF">CAEBREN_14156</name>
</gene>
<dbReference type="AlphaFoldDB" id="G0MD57"/>
<reference evidence="2" key="1">
    <citation type="submission" date="2011-07" db="EMBL/GenBank/DDBJ databases">
        <authorList>
            <consortium name="Caenorhabditis brenneri Sequencing and Analysis Consortium"/>
            <person name="Wilson R.K."/>
        </authorList>
    </citation>
    <scope>NUCLEOTIDE SEQUENCE [LARGE SCALE GENOMIC DNA]</scope>
    <source>
        <strain evidence="2">PB2801</strain>
    </source>
</reference>
<keyword evidence="2" id="KW-1185">Reference proteome</keyword>
<protein>
    <submittedName>
        <fullName evidence="1">Uncharacterized protein</fullName>
    </submittedName>
</protein>
<proteinExistence type="predicted"/>
<dbReference type="InParanoid" id="G0MD57"/>
<name>G0MD57_CAEBE</name>
<sequence length="183" mass="20946">MSNNLQNPPLDRDTVTQLERTIRGEFPKFQSAMRFEIKIQRMKQEAQDANVPVELSRADEKRVNTRKLSLHMFSMVAKKSSMEDHPPSGTDSRIHGIGDQNPDIPTNRQTKVHFQPTHNQDHLEKLVIRLSEISSGTTFVTVSQVPVIVKSIKSEMCDKYSGLENTCHWLTNDTISRKKCDRS</sequence>
<dbReference type="HOGENOM" id="CLU_1476418_0_0_1"/>
<dbReference type="Proteomes" id="UP000008068">
    <property type="component" value="Unassembled WGS sequence"/>
</dbReference>
<accession>G0MD57</accession>